<evidence type="ECO:0000256" key="6">
    <source>
        <dbReference type="SAM" id="MobiDB-lite"/>
    </source>
</evidence>
<keyword evidence="3 5" id="KW-0687">Ribonucleoprotein</keyword>
<dbReference type="GO" id="GO:0015934">
    <property type="term" value="C:large ribosomal subunit"/>
    <property type="evidence" value="ECO:0007669"/>
    <property type="project" value="InterPro"/>
</dbReference>
<reference evidence="8" key="1">
    <citation type="submission" date="2017-09" db="EMBL/GenBank/DDBJ databases">
        <title>Depth-based differentiation of microbial function through sediment-hosted aquifers and enrichment of novel symbionts in the deep terrestrial subsurface.</title>
        <authorList>
            <person name="Probst A.J."/>
            <person name="Ladd B."/>
            <person name="Jarett J.K."/>
            <person name="Geller-Mcgrath D.E."/>
            <person name="Sieber C.M.K."/>
            <person name="Emerson J.B."/>
            <person name="Anantharaman K."/>
            <person name="Thomas B.C."/>
            <person name="Malmstrom R."/>
            <person name="Stieglmeier M."/>
            <person name="Klingl A."/>
            <person name="Woyke T."/>
            <person name="Ryan C.M."/>
            <person name="Banfield J.F."/>
        </authorList>
    </citation>
    <scope>NUCLEOTIDE SEQUENCE [LARGE SCALE GENOMIC DNA]</scope>
</reference>
<evidence type="ECO:0000313" key="7">
    <source>
        <dbReference type="EMBL" id="PIU46372.1"/>
    </source>
</evidence>
<evidence type="ECO:0000256" key="2">
    <source>
        <dbReference type="ARBA" id="ARBA00022980"/>
    </source>
</evidence>
<dbReference type="Proteomes" id="UP000228777">
    <property type="component" value="Unassembled WGS sequence"/>
</dbReference>
<proteinExistence type="inferred from homology"/>
<dbReference type="AlphaFoldDB" id="A0A2M6Z1Y8"/>
<dbReference type="InterPro" id="IPR002677">
    <property type="entry name" value="Ribosomal_bL32"/>
</dbReference>
<name>A0A2M6Z1Y8_9BACT</name>
<feature type="region of interest" description="Disordered" evidence="6">
    <location>
        <begin position="64"/>
        <end position="96"/>
    </location>
</feature>
<evidence type="ECO:0000256" key="5">
    <source>
        <dbReference type="HAMAP-Rule" id="MF_00340"/>
    </source>
</evidence>
<evidence type="ECO:0000256" key="1">
    <source>
        <dbReference type="ARBA" id="ARBA00008560"/>
    </source>
</evidence>
<evidence type="ECO:0000256" key="3">
    <source>
        <dbReference type="ARBA" id="ARBA00023274"/>
    </source>
</evidence>
<dbReference type="Pfam" id="PF01783">
    <property type="entry name" value="Ribosomal_L32p"/>
    <property type="match status" value="1"/>
</dbReference>
<dbReference type="PANTHER" id="PTHR35534">
    <property type="entry name" value="50S RIBOSOMAL PROTEIN L32"/>
    <property type="match status" value="1"/>
</dbReference>
<keyword evidence="2 5" id="KW-0689">Ribosomal protein</keyword>
<dbReference type="InterPro" id="IPR011332">
    <property type="entry name" value="Ribosomal_zn-bd"/>
</dbReference>
<organism evidence="7 8">
    <name type="scientific">bacterium (Candidatus Gribaldobacteria) CG07_land_8_20_14_0_80_33_18</name>
    <dbReference type="NCBI Taxonomy" id="2014272"/>
    <lineage>
        <taxon>Bacteria</taxon>
        <taxon>Candidatus Gribaldobacteria</taxon>
    </lineage>
</organism>
<dbReference type="GO" id="GO:0006412">
    <property type="term" value="P:translation"/>
    <property type="evidence" value="ECO:0007669"/>
    <property type="project" value="UniProtKB-UniRule"/>
</dbReference>
<evidence type="ECO:0000256" key="4">
    <source>
        <dbReference type="ARBA" id="ARBA00035178"/>
    </source>
</evidence>
<dbReference type="InterPro" id="IPR044957">
    <property type="entry name" value="Ribosomal_bL32_bact"/>
</dbReference>
<protein>
    <recommendedName>
        <fullName evidence="4 5">Large ribosomal subunit protein bL32</fullName>
    </recommendedName>
</protein>
<dbReference type="EMBL" id="PEWP01000055">
    <property type="protein sequence ID" value="PIU46372.1"/>
    <property type="molecule type" value="Genomic_DNA"/>
</dbReference>
<dbReference type="NCBIfam" id="TIGR01031">
    <property type="entry name" value="rpmF_bact"/>
    <property type="match status" value="1"/>
</dbReference>
<sequence>MGVPKHRGTKSKRNKRRIHIFLETPTLVTCPKCGKSARPHTVCSYCGFYKGVEVINVLKKLEKKEKKKREKEIKEKEKGAGKEKPLTLEELSKKKF</sequence>
<dbReference type="SUPFAM" id="SSF57829">
    <property type="entry name" value="Zn-binding ribosomal proteins"/>
    <property type="match status" value="1"/>
</dbReference>
<comment type="caution">
    <text evidence="7">The sequence shown here is derived from an EMBL/GenBank/DDBJ whole genome shotgun (WGS) entry which is preliminary data.</text>
</comment>
<accession>A0A2M6Z1Y8</accession>
<dbReference type="HAMAP" id="MF_00340">
    <property type="entry name" value="Ribosomal_bL32"/>
    <property type="match status" value="1"/>
</dbReference>
<evidence type="ECO:0000313" key="8">
    <source>
        <dbReference type="Proteomes" id="UP000228777"/>
    </source>
</evidence>
<comment type="similarity">
    <text evidence="1 5">Belongs to the bacterial ribosomal protein bL32 family.</text>
</comment>
<dbReference type="GO" id="GO:0003735">
    <property type="term" value="F:structural constituent of ribosome"/>
    <property type="evidence" value="ECO:0007669"/>
    <property type="project" value="InterPro"/>
</dbReference>
<gene>
    <name evidence="5" type="primary">rpmF</name>
    <name evidence="7" type="ORF">COS93_02700</name>
</gene>
<dbReference type="PANTHER" id="PTHR35534:SF1">
    <property type="entry name" value="LARGE RIBOSOMAL SUBUNIT PROTEIN BL32"/>
    <property type="match status" value="1"/>
</dbReference>